<reference evidence="3 4" key="1">
    <citation type="submission" date="2013-03" db="EMBL/GenBank/DDBJ databases">
        <title>The Genome Sequence of Phialophora europaea CBS 101466.</title>
        <authorList>
            <consortium name="The Broad Institute Genomics Platform"/>
            <person name="Cuomo C."/>
            <person name="de Hoog S."/>
            <person name="Gorbushina A."/>
            <person name="Walker B."/>
            <person name="Young S.K."/>
            <person name="Zeng Q."/>
            <person name="Gargeya S."/>
            <person name="Fitzgerald M."/>
            <person name="Haas B."/>
            <person name="Abouelleil A."/>
            <person name="Allen A.W."/>
            <person name="Alvarado L."/>
            <person name="Arachchi H.M."/>
            <person name="Berlin A.M."/>
            <person name="Chapman S.B."/>
            <person name="Gainer-Dewar J."/>
            <person name="Goldberg J."/>
            <person name="Griggs A."/>
            <person name="Gujja S."/>
            <person name="Hansen M."/>
            <person name="Howarth C."/>
            <person name="Imamovic A."/>
            <person name="Ireland A."/>
            <person name="Larimer J."/>
            <person name="McCowan C."/>
            <person name="Murphy C."/>
            <person name="Pearson M."/>
            <person name="Poon T.W."/>
            <person name="Priest M."/>
            <person name="Roberts A."/>
            <person name="Saif S."/>
            <person name="Shea T."/>
            <person name="Sisk P."/>
            <person name="Sykes S."/>
            <person name="Wortman J."/>
            <person name="Nusbaum C."/>
            <person name="Birren B."/>
        </authorList>
    </citation>
    <scope>NUCLEOTIDE SEQUENCE [LARGE SCALE GENOMIC DNA]</scope>
    <source>
        <strain evidence="3 4">CBS 101466</strain>
    </source>
</reference>
<dbReference type="eggNOG" id="ENOG502STMR">
    <property type="taxonomic scope" value="Eukaryota"/>
</dbReference>
<dbReference type="HOGENOM" id="CLU_115019_0_1_1"/>
<dbReference type="RefSeq" id="XP_008719675.1">
    <property type="nucleotide sequence ID" value="XM_008721453.1"/>
</dbReference>
<dbReference type="VEuPathDB" id="FungiDB:HMPREF1541_07128"/>
<dbReference type="GO" id="GO:0016491">
    <property type="term" value="F:oxidoreductase activity"/>
    <property type="evidence" value="ECO:0007669"/>
    <property type="project" value="InterPro"/>
</dbReference>
<evidence type="ECO:0000313" key="3">
    <source>
        <dbReference type="EMBL" id="ETN37506.1"/>
    </source>
</evidence>
<comment type="similarity">
    <text evidence="1">Belongs to the tpcK family.</text>
</comment>
<dbReference type="OrthoDB" id="3454835at2759"/>
<dbReference type="Proteomes" id="UP000030752">
    <property type="component" value="Unassembled WGS sequence"/>
</dbReference>
<gene>
    <name evidence="3" type="ORF">HMPREF1541_07128</name>
</gene>
<dbReference type="InterPro" id="IPR011008">
    <property type="entry name" value="Dimeric_a/b-barrel"/>
</dbReference>
<sequence>MADTEKVRMCLLIPRKKGISKEEFYDHWANVHGPLVAPTLIKYGVSNYVQFHRIPHRDEAIGVPPQYDGIAEFVFDKYEDMEAFYKDPFYLDEIRADELRFIDVDNIVFSIGRDVDVIKNGKNMCSSSKSTGQAQAATAV</sequence>
<dbReference type="InParanoid" id="W2RLX4"/>
<proteinExistence type="inferred from homology"/>
<dbReference type="Gene3D" id="3.30.70.100">
    <property type="match status" value="1"/>
</dbReference>
<organism evidence="3 4">
    <name type="scientific">Cyphellophora europaea (strain CBS 101466)</name>
    <name type="common">Phialophora europaea</name>
    <dbReference type="NCBI Taxonomy" id="1220924"/>
    <lineage>
        <taxon>Eukaryota</taxon>
        <taxon>Fungi</taxon>
        <taxon>Dikarya</taxon>
        <taxon>Ascomycota</taxon>
        <taxon>Pezizomycotina</taxon>
        <taxon>Eurotiomycetes</taxon>
        <taxon>Chaetothyriomycetidae</taxon>
        <taxon>Chaetothyriales</taxon>
        <taxon>Cyphellophoraceae</taxon>
        <taxon>Cyphellophora</taxon>
    </lineage>
</organism>
<name>W2RLX4_CYPE1</name>
<dbReference type="Pfam" id="PF07110">
    <property type="entry name" value="EthD"/>
    <property type="match status" value="1"/>
</dbReference>
<dbReference type="SUPFAM" id="SSF54909">
    <property type="entry name" value="Dimeric alpha+beta barrel"/>
    <property type="match status" value="1"/>
</dbReference>
<dbReference type="InterPro" id="IPR009799">
    <property type="entry name" value="EthD_dom"/>
</dbReference>
<dbReference type="GeneID" id="19974467"/>
<dbReference type="STRING" id="1220924.W2RLX4"/>
<dbReference type="NCBIfam" id="TIGR02118">
    <property type="entry name" value="EthD family reductase"/>
    <property type="match status" value="1"/>
</dbReference>
<dbReference type="EMBL" id="KB822723">
    <property type="protein sequence ID" value="ETN37506.1"/>
    <property type="molecule type" value="Genomic_DNA"/>
</dbReference>
<accession>W2RLX4</accession>
<keyword evidence="4" id="KW-1185">Reference proteome</keyword>
<evidence type="ECO:0000313" key="4">
    <source>
        <dbReference type="Proteomes" id="UP000030752"/>
    </source>
</evidence>
<protein>
    <recommendedName>
        <fullName evidence="2">EthD domain-containing protein</fullName>
    </recommendedName>
</protein>
<dbReference type="AlphaFoldDB" id="W2RLX4"/>
<evidence type="ECO:0000259" key="2">
    <source>
        <dbReference type="Pfam" id="PF07110"/>
    </source>
</evidence>
<feature type="domain" description="EthD" evidence="2">
    <location>
        <begin position="16"/>
        <end position="104"/>
    </location>
</feature>
<evidence type="ECO:0000256" key="1">
    <source>
        <dbReference type="ARBA" id="ARBA00005986"/>
    </source>
</evidence>